<evidence type="ECO:0000313" key="1">
    <source>
        <dbReference type="EMBL" id="CUO01790.1"/>
    </source>
</evidence>
<dbReference type="RefSeq" id="WP_055654119.1">
    <property type="nucleotide sequence ID" value="NZ_CABIXC010000003.1"/>
</dbReference>
<dbReference type="AlphaFoldDB" id="A0A174BQ28"/>
<dbReference type="EMBL" id="CYZE01000003">
    <property type="protein sequence ID" value="CUO01790.1"/>
    <property type="molecule type" value="Genomic_DNA"/>
</dbReference>
<proteinExistence type="predicted"/>
<organism evidence="1 2">
    <name type="scientific">Hungatella hathewayi</name>
    <dbReference type="NCBI Taxonomy" id="154046"/>
    <lineage>
        <taxon>Bacteria</taxon>
        <taxon>Bacillati</taxon>
        <taxon>Bacillota</taxon>
        <taxon>Clostridia</taxon>
        <taxon>Lachnospirales</taxon>
        <taxon>Lachnospiraceae</taxon>
        <taxon>Hungatella</taxon>
    </lineage>
</organism>
<dbReference type="Proteomes" id="UP000095651">
    <property type="component" value="Unassembled WGS sequence"/>
</dbReference>
<name>A0A174BQ28_9FIRM</name>
<dbReference type="Pfam" id="PF12686">
    <property type="entry name" value="DUF3800"/>
    <property type="match status" value="1"/>
</dbReference>
<protein>
    <recommendedName>
        <fullName evidence="3">DUF3800 domain-containing protein</fullName>
    </recommendedName>
</protein>
<evidence type="ECO:0008006" key="3">
    <source>
        <dbReference type="Google" id="ProtNLM"/>
    </source>
</evidence>
<accession>A0A174BQ28</accession>
<reference evidence="1 2" key="1">
    <citation type="submission" date="2015-09" db="EMBL/GenBank/DDBJ databases">
        <authorList>
            <consortium name="Pathogen Informatics"/>
        </authorList>
    </citation>
    <scope>NUCLEOTIDE SEQUENCE [LARGE SCALE GENOMIC DNA]</scope>
    <source>
        <strain evidence="1 2">2789STDY5608850</strain>
    </source>
</reference>
<sequence length="389" mass="45983">MGEDEEKIEIELEHDDIDEMYYQGLWGFRTDEKYHFFYDESNNCRKFWIKPDGGKGLFNTDAYEDFVLAGIVHEKEDYRVTLDEIKDCLGLQKNVKEIKFKTQFASGDFLECMKKKRLTSLFKWIDLNGLYIHYHYVNNLYYAVVDIIDSIVDINEVEEYGFQYFLIKSSFYKMLKGKEHKLQKLMFRYCYPNIRSEDIRGFCTGLTALFDRRYDLKPEEKFISGLIQRASNNESLIFVQNNTDFIMKENYVEFYINPIRTFKNSYHTFDEELAIQEVLSQYRLTRNGKEVTNFKFVNSKTDVLVQISDVIAGVMGKFLSYINKSELIGIRREVNGLNRTQIENIMLLNGLRDKSDNKNVGFLQAVTAQYEIDKMNHFLDLVKARNEAT</sequence>
<evidence type="ECO:0000313" key="2">
    <source>
        <dbReference type="Proteomes" id="UP000095651"/>
    </source>
</evidence>
<dbReference type="InterPro" id="IPR024524">
    <property type="entry name" value="DUF3800"/>
</dbReference>
<gene>
    <name evidence="1" type="ORF">ERS852407_01650</name>
</gene>